<dbReference type="SUPFAM" id="SSF51735">
    <property type="entry name" value="NAD(P)-binding Rossmann-fold domains"/>
    <property type="match status" value="1"/>
</dbReference>
<evidence type="ECO:0000313" key="1">
    <source>
        <dbReference type="EMBL" id="TKJ04506.1"/>
    </source>
</evidence>
<dbReference type="EMBL" id="SZOH01000653">
    <property type="protein sequence ID" value="TKJ04506.1"/>
    <property type="molecule type" value="Genomic_DNA"/>
</dbReference>
<organism evidence="1 2">
    <name type="scientific">Bacillus cereus</name>
    <dbReference type="NCBI Taxonomy" id="1396"/>
    <lineage>
        <taxon>Bacteria</taxon>
        <taxon>Bacillati</taxon>
        <taxon>Bacillota</taxon>
        <taxon>Bacilli</taxon>
        <taxon>Bacillales</taxon>
        <taxon>Bacillaceae</taxon>
        <taxon>Bacillus</taxon>
        <taxon>Bacillus cereus group</taxon>
    </lineage>
</organism>
<evidence type="ECO:0000313" key="2">
    <source>
        <dbReference type="Proteomes" id="UP000308444"/>
    </source>
</evidence>
<dbReference type="Pfam" id="PF13561">
    <property type="entry name" value="adh_short_C2"/>
    <property type="match status" value="1"/>
</dbReference>
<dbReference type="InterPro" id="IPR002347">
    <property type="entry name" value="SDR_fam"/>
</dbReference>
<dbReference type="Gene3D" id="3.40.50.720">
    <property type="entry name" value="NAD(P)-binding Rossmann-like Domain"/>
    <property type="match status" value="1"/>
</dbReference>
<reference evidence="1 2" key="1">
    <citation type="journal article" date="2019" name="Environ. Microbiol.">
        <title>An active ?-lactamase is a part of an orchestrated cell wall stress resistance network of Bacillus subtilis and related rhizosphere species.</title>
        <authorList>
            <person name="Bucher T."/>
            <person name="Keren-Paz A."/>
            <person name="Hausser J."/>
            <person name="Olender T."/>
            <person name="Cytryn E."/>
            <person name="Kolodkin-Gal I."/>
        </authorList>
    </citation>
    <scope>NUCLEOTIDE SEQUENCE [LARGE SCALE GENOMIC DNA]</scope>
    <source>
        <strain evidence="1 2">I32</strain>
    </source>
</reference>
<gene>
    <name evidence="1" type="ORF">FC695_11170</name>
</gene>
<comment type="caution">
    <text evidence="1">The sequence shown here is derived from an EMBL/GenBank/DDBJ whole genome shotgun (WGS) entry which is preliminary data.</text>
</comment>
<sequence length="48" mass="4984">PMGYIGKPEEIAAVATWLASSEASYVTGITLFADGGMTLYPSFQAGRG</sequence>
<dbReference type="InterPro" id="IPR036291">
    <property type="entry name" value="NAD(P)-bd_dom_sf"/>
</dbReference>
<dbReference type="Proteomes" id="UP000308444">
    <property type="component" value="Unassembled WGS sequence"/>
</dbReference>
<name>A0A9X9F6X7_BACCE</name>
<dbReference type="AlphaFoldDB" id="A0A9X9F6X7"/>
<proteinExistence type="predicted"/>
<accession>A0A9X9F6X7</accession>
<feature type="non-terminal residue" evidence="1">
    <location>
        <position position="1"/>
    </location>
</feature>
<protein>
    <submittedName>
        <fullName evidence="1">SDR family oxidoreductase</fullName>
    </submittedName>
</protein>